<accession>A0A1T4YP68</accession>
<protein>
    <submittedName>
        <fullName evidence="1">Uncharacterized protein</fullName>
    </submittedName>
</protein>
<dbReference type="EMBL" id="FUYE01000015">
    <property type="protein sequence ID" value="SKB03579.1"/>
    <property type="molecule type" value="Genomic_DNA"/>
</dbReference>
<dbReference type="Proteomes" id="UP000190774">
    <property type="component" value="Unassembled WGS sequence"/>
</dbReference>
<evidence type="ECO:0000313" key="2">
    <source>
        <dbReference type="Proteomes" id="UP000190774"/>
    </source>
</evidence>
<dbReference type="STRING" id="48467.SAMN02745166_03848"/>
<name>A0A1T4YP68_9BACT</name>
<organism evidence="1 2">
    <name type="scientific">Prosthecobacter debontii</name>
    <dbReference type="NCBI Taxonomy" id="48467"/>
    <lineage>
        <taxon>Bacteria</taxon>
        <taxon>Pseudomonadati</taxon>
        <taxon>Verrucomicrobiota</taxon>
        <taxon>Verrucomicrobiia</taxon>
        <taxon>Verrucomicrobiales</taxon>
        <taxon>Verrucomicrobiaceae</taxon>
        <taxon>Prosthecobacter</taxon>
    </lineage>
</organism>
<proteinExistence type="predicted"/>
<dbReference type="AlphaFoldDB" id="A0A1T4YP68"/>
<reference evidence="2" key="1">
    <citation type="submission" date="2017-02" db="EMBL/GenBank/DDBJ databases">
        <authorList>
            <person name="Varghese N."/>
            <person name="Submissions S."/>
        </authorList>
    </citation>
    <scope>NUCLEOTIDE SEQUENCE [LARGE SCALE GENOMIC DNA]</scope>
    <source>
        <strain evidence="2">ATCC 700200</strain>
    </source>
</reference>
<evidence type="ECO:0000313" key="1">
    <source>
        <dbReference type="EMBL" id="SKB03579.1"/>
    </source>
</evidence>
<gene>
    <name evidence="1" type="ORF">SAMN02745166_03848</name>
</gene>
<sequence>MQGQQPTNVIRMEPDPGLIKIETVQGREVVSGGDAESTQRFSSEVKYVTYYSQRLADILGMHQLQLGIVEDREGQTAFQASAAGWHGAVSSNRRSLKQVKDSLARS</sequence>
<keyword evidence="2" id="KW-1185">Reference proteome</keyword>